<dbReference type="EMBL" id="KZ678779">
    <property type="protein sequence ID" value="PSR75277.1"/>
    <property type="molecule type" value="Genomic_DNA"/>
</dbReference>
<evidence type="ECO:0000313" key="2">
    <source>
        <dbReference type="EMBL" id="PSR75277.1"/>
    </source>
</evidence>
<dbReference type="Proteomes" id="UP000241462">
    <property type="component" value="Unassembled WGS sequence"/>
</dbReference>
<evidence type="ECO:0008006" key="4">
    <source>
        <dbReference type="Google" id="ProtNLM"/>
    </source>
</evidence>
<gene>
    <name evidence="2" type="ORF">BD289DRAFT_447887</name>
</gene>
<keyword evidence="1" id="KW-0732">Signal</keyword>
<keyword evidence="3" id="KW-1185">Reference proteome</keyword>
<organism evidence="2 3">
    <name type="scientific">Coniella lustricola</name>
    <dbReference type="NCBI Taxonomy" id="2025994"/>
    <lineage>
        <taxon>Eukaryota</taxon>
        <taxon>Fungi</taxon>
        <taxon>Dikarya</taxon>
        <taxon>Ascomycota</taxon>
        <taxon>Pezizomycotina</taxon>
        <taxon>Sordariomycetes</taxon>
        <taxon>Sordariomycetidae</taxon>
        <taxon>Diaporthales</taxon>
        <taxon>Schizoparmaceae</taxon>
        <taxon>Coniella</taxon>
    </lineage>
</organism>
<feature type="chain" id="PRO_5015773958" description="Secreted protein" evidence="1">
    <location>
        <begin position="16"/>
        <end position="98"/>
    </location>
</feature>
<dbReference type="AlphaFoldDB" id="A0A2T2ZSN1"/>
<sequence length="98" mass="11469">MMMMLLLLLLPAWDARFSQHVHAWLWHLLDHARVVWLVSVCYCVYYLAERDMVASAQFLAHSLALRRSEDHTVIKCRVVSCRFVFTDTSNTNDNDQGE</sequence>
<reference evidence="2 3" key="1">
    <citation type="journal article" date="2018" name="Mycol. Prog.">
        <title>Coniella lustricola, a new species from submerged detritus.</title>
        <authorList>
            <person name="Raudabaugh D.B."/>
            <person name="Iturriaga T."/>
            <person name="Carver A."/>
            <person name="Mondo S."/>
            <person name="Pangilinan J."/>
            <person name="Lipzen A."/>
            <person name="He G."/>
            <person name="Amirebrahimi M."/>
            <person name="Grigoriev I.V."/>
            <person name="Miller A.N."/>
        </authorList>
    </citation>
    <scope>NUCLEOTIDE SEQUENCE [LARGE SCALE GENOMIC DNA]</scope>
    <source>
        <strain evidence="2 3">B22-T-1</strain>
    </source>
</reference>
<evidence type="ECO:0000313" key="3">
    <source>
        <dbReference type="Proteomes" id="UP000241462"/>
    </source>
</evidence>
<feature type="signal peptide" evidence="1">
    <location>
        <begin position="1"/>
        <end position="15"/>
    </location>
</feature>
<dbReference type="InParanoid" id="A0A2T2ZSN1"/>
<accession>A0A2T2ZSN1</accession>
<name>A0A2T2ZSN1_9PEZI</name>
<proteinExistence type="predicted"/>
<evidence type="ECO:0000256" key="1">
    <source>
        <dbReference type="SAM" id="SignalP"/>
    </source>
</evidence>
<protein>
    <recommendedName>
        <fullName evidence="4">Secreted protein</fullName>
    </recommendedName>
</protein>